<feature type="coiled-coil region" evidence="1">
    <location>
        <begin position="152"/>
        <end position="250"/>
    </location>
</feature>
<keyword evidence="4" id="KW-1185">Reference proteome</keyword>
<evidence type="ECO:0000313" key="3">
    <source>
        <dbReference type="EMBL" id="EAS04956.3"/>
    </source>
</evidence>
<dbReference type="RefSeq" id="XP_001025201.3">
    <property type="nucleotide sequence ID" value="XM_001025201.3"/>
</dbReference>
<feature type="region of interest" description="Disordered" evidence="2">
    <location>
        <begin position="321"/>
        <end position="411"/>
    </location>
</feature>
<dbReference type="KEGG" id="tet:TTHERM_00685990"/>
<gene>
    <name evidence="3" type="ORF">TTHERM_00685990</name>
</gene>
<feature type="compositionally biased region" description="Low complexity" evidence="2">
    <location>
        <begin position="363"/>
        <end position="407"/>
    </location>
</feature>
<dbReference type="GeneID" id="7826321"/>
<proteinExistence type="predicted"/>
<organism evidence="3 4">
    <name type="scientific">Tetrahymena thermophila (strain SB210)</name>
    <dbReference type="NCBI Taxonomy" id="312017"/>
    <lineage>
        <taxon>Eukaryota</taxon>
        <taxon>Sar</taxon>
        <taxon>Alveolata</taxon>
        <taxon>Ciliophora</taxon>
        <taxon>Intramacronucleata</taxon>
        <taxon>Oligohymenophorea</taxon>
        <taxon>Hymenostomatida</taxon>
        <taxon>Tetrahymenina</taxon>
        <taxon>Tetrahymenidae</taxon>
        <taxon>Tetrahymena</taxon>
    </lineage>
</organism>
<dbReference type="AlphaFoldDB" id="I7LXM9"/>
<dbReference type="OrthoDB" id="301924at2759"/>
<evidence type="ECO:0000256" key="1">
    <source>
        <dbReference type="SAM" id="Coils"/>
    </source>
</evidence>
<dbReference type="Proteomes" id="UP000009168">
    <property type="component" value="Unassembled WGS sequence"/>
</dbReference>
<evidence type="ECO:0000313" key="4">
    <source>
        <dbReference type="Proteomes" id="UP000009168"/>
    </source>
</evidence>
<accession>I7LXM9</accession>
<sequence length="688" mass="80391">MAHLYPTVGNYLSEPLPPIQEVREVFFDEQHYHMEMEKMRAYLRERENTIQTQMIEIDTLVNENNFLKSEVNRVIAESVQYKDTLKRMYLVYLDQQKYIHQIQTANADLSVKFDHQNDKNANLFNEIQNMTMDKEVNLTRLKEGDKKYQYDIQSLTSQMNDKNIELSEMRRKVNDLIEIKRRLEEETGALRFSLDTLRSKSETELREKQIRIEQIERTYSENNSLKNEEIQHLKNKIKELDMLLLKSTEQKRAYLGEIQSLNKEALDRNYELSKIKPNQSGAFFETGSKENIRGAFNQSDYNRLPQNQGDISYAHDQFNVDTQPFNASGRRGVHFEQGGDGFNEERQFRGSSEYELPNDRRQNANNQSYTNNNNNNNQSYGNNNQSYGPSNNQTNNRGGQGNNGKNTAQNQKSDQIMNKMFKEPAIQVQGAQSFIQESGDQKDRMDKLLEISENATRRRLIDLMLQMWKAKFALSIKNRKGGVTLQDEKRKQENDKQSENMLSNSLATNLVEILAFIRRSSVDILFELYQRSIDSAESKKINSLIIFTINLRELKVQFKGLNIVLEMYNKLIILLRNYLKELKSQRPSDALIPKVTISTGKLWSKSNDERDLANKWIESTLNQAIEQKLKTSNEEKNKDIIFLFRLLTLKHKVKYPLQGTPFNVDFDLMSVLEHKICDGFRKTVASEF</sequence>
<reference evidence="4" key="1">
    <citation type="journal article" date="2006" name="PLoS Biol.">
        <title>Macronuclear genome sequence of the ciliate Tetrahymena thermophila, a model eukaryote.</title>
        <authorList>
            <person name="Eisen J.A."/>
            <person name="Coyne R.S."/>
            <person name="Wu M."/>
            <person name="Wu D."/>
            <person name="Thiagarajan M."/>
            <person name="Wortman J.R."/>
            <person name="Badger J.H."/>
            <person name="Ren Q."/>
            <person name="Amedeo P."/>
            <person name="Jones K.M."/>
            <person name="Tallon L.J."/>
            <person name="Delcher A.L."/>
            <person name="Salzberg S.L."/>
            <person name="Silva J.C."/>
            <person name="Haas B.J."/>
            <person name="Majoros W.H."/>
            <person name="Farzad M."/>
            <person name="Carlton J.M."/>
            <person name="Smith R.K. Jr."/>
            <person name="Garg J."/>
            <person name="Pearlman R.E."/>
            <person name="Karrer K.M."/>
            <person name="Sun L."/>
            <person name="Manning G."/>
            <person name="Elde N.C."/>
            <person name="Turkewitz A.P."/>
            <person name="Asai D.J."/>
            <person name="Wilkes D.E."/>
            <person name="Wang Y."/>
            <person name="Cai H."/>
            <person name="Collins K."/>
            <person name="Stewart B.A."/>
            <person name="Lee S.R."/>
            <person name="Wilamowska K."/>
            <person name="Weinberg Z."/>
            <person name="Ruzzo W.L."/>
            <person name="Wloga D."/>
            <person name="Gaertig J."/>
            <person name="Frankel J."/>
            <person name="Tsao C.-C."/>
            <person name="Gorovsky M.A."/>
            <person name="Keeling P.J."/>
            <person name="Waller R.F."/>
            <person name="Patron N.J."/>
            <person name="Cherry J.M."/>
            <person name="Stover N.A."/>
            <person name="Krieger C.J."/>
            <person name="del Toro C."/>
            <person name="Ryder H.F."/>
            <person name="Williamson S.C."/>
            <person name="Barbeau R.A."/>
            <person name="Hamilton E.P."/>
            <person name="Orias E."/>
        </authorList>
    </citation>
    <scope>NUCLEOTIDE SEQUENCE [LARGE SCALE GENOMIC DNA]</scope>
    <source>
        <strain evidence="4">SB210</strain>
    </source>
</reference>
<dbReference type="eggNOG" id="ENOG502RFZS">
    <property type="taxonomic scope" value="Eukaryota"/>
</dbReference>
<dbReference type="EMBL" id="GG662435">
    <property type="protein sequence ID" value="EAS04956.3"/>
    <property type="molecule type" value="Genomic_DNA"/>
</dbReference>
<dbReference type="InParanoid" id="I7LXM9"/>
<name>I7LXM9_TETTS</name>
<keyword evidence="1" id="KW-0175">Coiled coil</keyword>
<protein>
    <submittedName>
        <fullName evidence="3">Uncharacterized protein</fullName>
    </submittedName>
</protein>
<evidence type="ECO:0000256" key="2">
    <source>
        <dbReference type="SAM" id="MobiDB-lite"/>
    </source>
</evidence>